<dbReference type="GO" id="GO:0016787">
    <property type="term" value="F:hydrolase activity"/>
    <property type="evidence" value="ECO:0007669"/>
    <property type="project" value="UniProtKB-KW"/>
</dbReference>
<dbReference type="InterPro" id="IPR029058">
    <property type="entry name" value="AB_hydrolase_fold"/>
</dbReference>
<dbReference type="EMBL" id="JBBKZU010000001">
    <property type="protein sequence ID" value="MEJ8809606.1"/>
    <property type="molecule type" value="Genomic_DNA"/>
</dbReference>
<evidence type="ECO:0000313" key="4">
    <source>
        <dbReference type="Proteomes" id="UP001365846"/>
    </source>
</evidence>
<dbReference type="PANTHER" id="PTHR11614">
    <property type="entry name" value="PHOSPHOLIPASE-RELATED"/>
    <property type="match status" value="1"/>
</dbReference>
<comment type="caution">
    <text evidence="3">The sequence shown here is derived from an EMBL/GenBank/DDBJ whole genome shotgun (WGS) entry which is preliminary data.</text>
</comment>
<gene>
    <name evidence="3" type="ORF">WKW77_00905</name>
</gene>
<dbReference type="InterPro" id="IPR022742">
    <property type="entry name" value="Hydrolase_4"/>
</dbReference>
<dbReference type="SUPFAM" id="SSF53474">
    <property type="entry name" value="alpha/beta-Hydrolases"/>
    <property type="match status" value="1"/>
</dbReference>
<dbReference type="InterPro" id="IPR051044">
    <property type="entry name" value="MAG_DAG_Lipase"/>
</dbReference>
<name>A0ABU8V7M4_9BURK</name>
<proteinExistence type="predicted"/>
<keyword evidence="1" id="KW-0472">Membrane</keyword>
<keyword evidence="1" id="KW-1133">Transmembrane helix</keyword>
<sequence>MRACQRTLRARLPAGSGTMPRKDERAAMVSRLLKFLKWTALVLVIVILTAIALRTYDIHRGPPLELWHTFVPHELSRDALRKADWAAYITAENSAFDEVRTQVTEKLPPEAQVPSNRYYKDSVIYPSRFAQDWNRSYILEPEGAPRGAVVLLHGLTDSPYSLRHIARLYRDRGFVAVAIRMPGHGTVPSGLTKVDWEDWSEATRLAVREARRRAPAPMPLHVVGFSNGGALAMKFALDGLDDQALARPDRVILIAPMIGITELSRFAGVFGWPAIFPAFAKAAWLGIVPEFNPFKYNSFPVNGARQSSLLTRDLRAHIAREESAGNLAKLPPILTFQSLIDFTVSTRAIVTGLYSRLPANGSELVLFDLNRSVKFGPLLRSGSDLRLDRILPAAPRNFRSTIITNTGPDSRQVVERVTEAGATTEQTRTLDLEFPLEVFSLSHLALPFPMNDSLYGMRPDNTDEFGVNLGSLAMRGERGALIISLDSLSRLSSNPFFPYMAERIGNAIPAQ</sequence>
<evidence type="ECO:0000313" key="3">
    <source>
        <dbReference type="EMBL" id="MEJ8809606.1"/>
    </source>
</evidence>
<dbReference type="Gene3D" id="3.40.50.1820">
    <property type="entry name" value="alpha/beta hydrolase"/>
    <property type="match status" value="1"/>
</dbReference>
<evidence type="ECO:0000259" key="2">
    <source>
        <dbReference type="Pfam" id="PF12146"/>
    </source>
</evidence>
<keyword evidence="3" id="KW-0378">Hydrolase</keyword>
<protein>
    <submittedName>
        <fullName evidence="3">Alpha/beta hydrolase</fullName>
    </submittedName>
</protein>
<keyword evidence="4" id="KW-1185">Reference proteome</keyword>
<evidence type="ECO:0000256" key="1">
    <source>
        <dbReference type="SAM" id="Phobius"/>
    </source>
</evidence>
<reference evidence="3 4" key="1">
    <citation type="submission" date="2024-03" db="EMBL/GenBank/DDBJ databases">
        <title>Novel species of the genus Variovorax.</title>
        <authorList>
            <person name="Liu Q."/>
            <person name="Xin Y.-H."/>
        </authorList>
    </citation>
    <scope>NUCLEOTIDE SEQUENCE [LARGE SCALE GENOMIC DNA]</scope>
    <source>
        <strain evidence="3 4">KACC 18899</strain>
    </source>
</reference>
<dbReference type="Proteomes" id="UP001365846">
    <property type="component" value="Unassembled WGS sequence"/>
</dbReference>
<keyword evidence="1" id="KW-0812">Transmembrane</keyword>
<dbReference type="Pfam" id="PF12146">
    <property type="entry name" value="Hydrolase_4"/>
    <property type="match status" value="1"/>
</dbReference>
<feature type="transmembrane region" description="Helical" evidence="1">
    <location>
        <begin position="35"/>
        <end position="53"/>
    </location>
</feature>
<organism evidence="3 4">
    <name type="scientific">Variovorax ureilyticus</name>
    <dbReference type="NCBI Taxonomy" id="1836198"/>
    <lineage>
        <taxon>Bacteria</taxon>
        <taxon>Pseudomonadati</taxon>
        <taxon>Pseudomonadota</taxon>
        <taxon>Betaproteobacteria</taxon>
        <taxon>Burkholderiales</taxon>
        <taxon>Comamonadaceae</taxon>
        <taxon>Variovorax</taxon>
    </lineage>
</organism>
<feature type="domain" description="Serine aminopeptidase S33" evidence="2">
    <location>
        <begin position="144"/>
        <end position="269"/>
    </location>
</feature>
<dbReference type="RefSeq" id="WP_340354946.1">
    <property type="nucleotide sequence ID" value="NZ_JBBKZU010000001.1"/>
</dbReference>
<accession>A0ABU8V7M4</accession>